<proteinExistence type="predicted"/>
<dbReference type="EMBL" id="RBZN01000063">
    <property type="protein sequence ID" value="RKQ13449.1"/>
    <property type="molecule type" value="Genomic_DNA"/>
</dbReference>
<dbReference type="OrthoDB" id="2736494at2"/>
<protein>
    <submittedName>
        <fullName evidence="1">Uncharacterized protein</fullName>
    </submittedName>
</protein>
<gene>
    <name evidence="1" type="ORF">D8M03_16070</name>
</gene>
<evidence type="ECO:0000313" key="1">
    <source>
        <dbReference type="EMBL" id="RKQ13449.1"/>
    </source>
</evidence>
<dbReference type="RefSeq" id="WP_121215812.1">
    <property type="nucleotide sequence ID" value="NZ_RBZN01000063.1"/>
</dbReference>
<dbReference type="AlphaFoldDB" id="A0A494YTJ7"/>
<reference evidence="1 2" key="1">
    <citation type="journal article" date="2016" name="Antonie Van Leeuwenhoek">
        <title>Lysinibacillus endophyticus sp. nov., an indole-3-acetic acid producing endophytic bacterium isolated from corn root (Zea mays cv. Xinken-5).</title>
        <authorList>
            <person name="Yu J."/>
            <person name="Guan X."/>
            <person name="Liu C."/>
            <person name="Xiang W."/>
            <person name="Yu Z."/>
            <person name="Liu X."/>
            <person name="Wang G."/>
        </authorList>
    </citation>
    <scope>NUCLEOTIDE SEQUENCE [LARGE SCALE GENOMIC DNA]</scope>
    <source>
        <strain evidence="1 2">DSM 100506</strain>
    </source>
</reference>
<evidence type="ECO:0000313" key="2">
    <source>
        <dbReference type="Proteomes" id="UP000272238"/>
    </source>
</evidence>
<accession>A0A494YTJ7</accession>
<name>A0A494YTJ7_9BACL</name>
<dbReference type="Proteomes" id="UP000272238">
    <property type="component" value="Unassembled WGS sequence"/>
</dbReference>
<organism evidence="1 2">
    <name type="scientific">Ureibacillus endophyticus</name>
    <dbReference type="NCBI Taxonomy" id="1978490"/>
    <lineage>
        <taxon>Bacteria</taxon>
        <taxon>Bacillati</taxon>
        <taxon>Bacillota</taxon>
        <taxon>Bacilli</taxon>
        <taxon>Bacillales</taxon>
        <taxon>Caryophanaceae</taxon>
        <taxon>Ureibacillus</taxon>
    </lineage>
</organism>
<comment type="caution">
    <text evidence="1">The sequence shown here is derived from an EMBL/GenBank/DDBJ whole genome shotgun (WGS) entry which is preliminary data.</text>
</comment>
<keyword evidence="2" id="KW-1185">Reference proteome</keyword>
<sequence length="104" mass="11779">MQLQRDEKGRFVRGNTISVGNKGNTYPKWGNKNAKKHGFFSCLFEPVLSRDKEILTIAISMNSFVSFSPGEWERLKNGEISIYGPKAEFLESIGMPLLDEPPRT</sequence>